<dbReference type="InterPro" id="IPR032632">
    <property type="entry name" value="Peptidase_M16_M"/>
</dbReference>
<evidence type="ECO:0000313" key="4">
    <source>
        <dbReference type="EMBL" id="EFH56735.1"/>
    </source>
</evidence>
<dbReference type="SUPFAM" id="SSF63411">
    <property type="entry name" value="LuxS/MPP-like metallohydrolase"/>
    <property type="match status" value="2"/>
</dbReference>
<proteinExistence type="predicted"/>
<evidence type="ECO:0000313" key="5">
    <source>
        <dbReference type="Proteomes" id="UP000008694"/>
    </source>
</evidence>
<dbReference type="Gramene" id="fgenesh1_pg.C_scaffold_4000200">
    <property type="protein sequence ID" value="fgenesh1_pg.C_scaffold_4000200"/>
    <property type="gene ID" value="fgenesh1_pg.C_scaffold_4000200"/>
</dbReference>
<dbReference type="InterPro" id="IPR054734">
    <property type="entry name" value="PqqF-like_C_4"/>
</dbReference>
<sequence>MNLWRSEEEGLPTINFCVHHDLDSDLKNQLCIKLYVGLLKDSLAEILYQGAEACLQTSIEASQKLDVAFEISGFKEKMLDYISKIWKRFISFSPEEISFQRMKEVVANHMSNCNSDIQKHSDNLMLQCITKSCYDVDNMRKELSSIGYEQFCRFVRAMRSKMFIEGVIYGDLSKAEAVAISDLFGRVKTPLDDECVIILRGTTIKDSKVKIKTDLNSHSKVCYQIGEKSLCPRETAVVKLFEKNGSQQLIQSIKNVYNLVDFTIFRVKETLGYKVESEVHSIHGINRFIIDVRSSEHDPQHLLDRIFNYVDTVGAFLEGIDGVAFEKCKTVLSGDLPSDDGSNLWDQIAERRFYPGFSKKVSSELRQIKKTDVIKLYEKYLKKSSPHCRRLAVCIWGCNTDSASFV</sequence>
<keyword evidence="5" id="KW-1185">Reference proteome</keyword>
<gene>
    <name evidence="4" type="ORF">ARALYDRAFT_343858</name>
</gene>
<name>D7LEM7_ARALL</name>
<dbReference type="Gene3D" id="3.30.830.10">
    <property type="entry name" value="Metalloenzyme, LuxS/M16 peptidase-like"/>
    <property type="match status" value="2"/>
</dbReference>
<dbReference type="GO" id="GO:0005829">
    <property type="term" value="C:cytosol"/>
    <property type="evidence" value="ECO:0007669"/>
    <property type="project" value="TreeGrafter"/>
</dbReference>
<dbReference type="EMBL" id="GL348716">
    <property type="protein sequence ID" value="EFH56735.1"/>
    <property type="molecule type" value="Genomic_DNA"/>
</dbReference>
<dbReference type="GO" id="GO:0046872">
    <property type="term" value="F:metal ion binding"/>
    <property type="evidence" value="ECO:0007669"/>
    <property type="project" value="UniProtKB-KW"/>
</dbReference>
<keyword evidence="1" id="KW-0479">Metal-binding</keyword>
<accession>D7LEM7</accession>
<dbReference type="STRING" id="81972.D7LEM7"/>
<evidence type="ECO:0000259" key="3">
    <source>
        <dbReference type="Pfam" id="PF22456"/>
    </source>
</evidence>
<feature type="domain" description="Peptidase M16 middle/third" evidence="2">
    <location>
        <begin position="21"/>
        <end position="139"/>
    </location>
</feature>
<dbReference type="Proteomes" id="UP000008694">
    <property type="component" value="Unassembled WGS sequence"/>
</dbReference>
<dbReference type="InterPro" id="IPR050626">
    <property type="entry name" value="Peptidase_M16"/>
</dbReference>
<dbReference type="PANTHER" id="PTHR43690:SF28">
    <property type="entry name" value="PEPTIDASE M16 N-TERMINAL DOMAIN-CONTAINING PROTEIN"/>
    <property type="match status" value="1"/>
</dbReference>
<dbReference type="Pfam" id="PF16187">
    <property type="entry name" value="Peptidase_M16_M"/>
    <property type="match status" value="1"/>
</dbReference>
<dbReference type="AlphaFoldDB" id="D7LEM7"/>
<dbReference type="InterPro" id="IPR011249">
    <property type="entry name" value="Metalloenz_LuxS/M16"/>
</dbReference>
<dbReference type="HOGENOM" id="CLU_678536_0_0_1"/>
<evidence type="ECO:0000256" key="1">
    <source>
        <dbReference type="ARBA" id="ARBA00022723"/>
    </source>
</evidence>
<organism evidence="5">
    <name type="scientific">Arabidopsis lyrata subsp. lyrata</name>
    <name type="common">Lyre-leaved rock-cress</name>
    <dbReference type="NCBI Taxonomy" id="81972"/>
    <lineage>
        <taxon>Eukaryota</taxon>
        <taxon>Viridiplantae</taxon>
        <taxon>Streptophyta</taxon>
        <taxon>Embryophyta</taxon>
        <taxon>Tracheophyta</taxon>
        <taxon>Spermatophyta</taxon>
        <taxon>Magnoliopsida</taxon>
        <taxon>eudicotyledons</taxon>
        <taxon>Gunneridae</taxon>
        <taxon>Pentapetalae</taxon>
        <taxon>rosids</taxon>
        <taxon>malvids</taxon>
        <taxon>Brassicales</taxon>
        <taxon>Brassicaceae</taxon>
        <taxon>Camelineae</taxon>
        <taxon>Arabidopsis</taxon>
    </lineage>
</organism>
<dbReference type="eggNOG" id="KOG0959">
    <property type="taxonomic scope" value="Eukaryota"/>
</dbReference>
<dbReference type="Pfam" id="PF22456">
    <property type="entry name" value="PqqF-like_C_4"/>
    <property type="match status" value="1"/>
</dbReference>
<feature type="domain" description="Coenzyme PQQ synthesis protein F-like C-terminal lobe" evidence="3">
    <location>
        <begin position="262"/>
        <end position="340"/>
    </location>
</feature>
<evidence type="ECO:0000259" key="2">
    <source>
        <dbReference type="Pfam" id="PF16187"/>
    </source>
</evidence>
<dbReference type="PANTHER" id="PTHR43690">
    <property type="entry name" value="NARDILYSIN"/>
    <property type="match status" value="1"/>
</dbReference>
<reference evidence="5" key="1">
    <citation type="journal article" date="2011" name="Nat. Genet.">
        <title>The Arabidopsis lyrata genome sequence and the basis of rapid genome size change.</title>
        <authorList>
            <person name="Hu T.T."/>
            <person name="Pattyn P."/>
            <person name="Bakker E.G."/>
            <person name="Cao J."/>
            <person name="Cheng J.-F."/>
            <person name="Clark R.M."/>
            <person name="Fahlgren N."/>
            <person name="Fawcett J.A."/>
            <person name="Grimwood J."/>
            <person name="Gundlach H."/>
            <person name="Haberer G."/>
            <person name="Hollister J.D."/>
            <person name="Ossowski S."/>
            <person name="Ottilar R.P."/>
            <person name="Salamov A.A."/>
            <person name="Schneeberger K."/>
            <person name="Spannagl M."/>
            <person name="Wang X."/>
            <person name="Yang L."/>
            <person name="Nasrallah M.E."/>
            <person name="Bergelson J."/>
            <person name="Carrington J.C."/>
            <person name="Gaut B.S."/>
            <person name="Schmutz J."/>
            <person name="Mayer K.F.X."/>
            <person name="Van de Peer Y."/>
            <person name="Grigoriev I.V."/>
            <person name="Nordborg M."/>
            <person name="Weigel D."/>
            <person name="Guo Y.-L."/>
        </authorList>
    </citation>
    <scope>NUCLEOTIDE SEQUENCE [LARGE SCALE GENOMIC DNA]</scope>
    <source>
        <strain evidence="5">cv. MN47</strain>
    </source>
</reference>
<protein>
    <submittedName>
        <fullName evidence="4">Uncharacterized protein</fullName>
    </submittedName>
</protein>